<accession>A0A1R2ARY2</accession>
<evidence type="ECO:0000256" key="1">
    <source>
        <dbReference type="ARBA" id="ARBA00022737"/>
    </source>
</evidence>
<dbReference type="PANTHER" id="PTHR11246">
    <property type="entry name" value="PRE-MRNA SPLICING FACTOR"/>
    <property type="match status" value="1"/>
</dbReference>
<dbReference type="Gene3D" id="1.25.40.10">
    <property type="entry name" value="Tetratricopeptide repeat domain"/>
    <property type="match status" value="2"/>
</dbReference>
<dbReference type="AlphaFoldDB" id="A0A1R2ARY2"/>
<dbReference type="PANTHER" id="PTHR11246:SF20">
    <property type="entry name" value="TPR-CONTAINING PROTEIN DDB_G0280363"/>
    <property type="match status" value="1"/>
</dbReference>
<proteinExistence type="predicted"/>
<dbReference type="OrthoDB" id="440128at2759"/>
<dbReference type="SUPFAM" id="SSF48452">
    <property type="entry name" value="TPR-like"/>
    <property type="match status" value="2"/>
</dbReference>
<protein>
    <submittedName>
        <fullName evidence="2">Uncharacterized protein</fullName>
    </submittedName>
</protein>
<dbReference type="SMART" id="SM00386">
    <property type="entry name" value="HAT"/>
    <property type="match status" value="3"/>
</dbReference>
<comment type="caution">
    <text evidence="2">The sequence shown here is derived from an EMBL/GenBank/DDBJ whole genome shotgun (WGS) entry which is preliminary data.</text>
</comment>
<keyword evidence="1" id="KW-0677">Repeat</keyword>
<dbReference type="GO" id="GO:0000398">
    <property type="term" value="P:mRNA splicing, via spliceosome"/>
    <property type="evidence" value="ECO:0007669"/>
    <property type="project" value="InterPro"/>
</dbReference>
<name>A0A1R2ARY2_9CILI</name>
<keyword evidence="3" id="KW-1185">Reference proteome</keyword>
<organism evidence="2 3">
    <name type="scientific">Stentor coeruleus</name>
    <dbReference type="NCBI Taxonomy" id="5963"/>
    <lineage>
        <taxon>Eukaryota</taxon>
        <taxon>Sar</taxon>
        <taxon>Alveolata</taxon>
        <taxon>Ciliophora</taxon>
        <taxon>Postciliodesmatophora</taxon>
        <taxon>Heterotrichea</taxon>
        <taxon>Heterotrichida</taxon>
        <taxon>Stentoridae</taxon>
        <taxon>Stentor</taxon>
    </lineage>
</organism>
<dbReference type="Proteomes" id="UP000187209">
    <property type="component" value="Unassembled WGS sequence"/>
</dbReference>
<dbReference type="EMBL" id="MPUH01001538">
    <property type="protein sequence ID" value="OMJ67246.1"/>
    <property type="molecule type" value="Genomic_DNA"/>
</dbReference>
<dbReference type="InterPro" id="IPR011990">
    <property type="entry name" value="TPR-like_helical_dom_sf"/>
</dbReference>
<dbReference type="InterPro" id="IPR045075">
    <property type="entry name" value="Syf1-like"/>
</dbReference>
<evidence type="ECO:0000313" key="3">
    <source>
        <dbReference type="Proteomes" id="UP000187209"/>
    </source>
</evidence>
<evidence type="ECO:0000313" key="2">
    <source>
        <dbReference type="EMBL" id="OMJ67246.1"/>
    </source>
</evidence>
<gene>
    <name evidence="2" type="ORF">SteCoe_35648</name>
</gene>
<sequence>MLGLHFSPFSDQLAIKFIKIEKEIVDISISRRILGSLSGGTIEKNWKILLEGGLMEARNGKIDLARHILQSLVYHCGSFGAVYLEAIKFEEKWGSNLQFALDLCEKGLSRNQRYGPLWFSTLRILEKLHSHGSNSVEIRKKQESLLSDAEQYLSKELLWKLYLDYALFLDKKNRLQDSRRYLKESVISAPDNLRWKAWIAGSRVELHAGNNDIAFKLLQNSLDEVPSKQKPLVFVEISQAHELLNNIPKAREFMTQACEKSKQDWKIYLERINLEMRCGCFAKGLEIAKEAVSKYFSTGRLWASLIQLFHSDKESISKGLHFKAFLLAIQEVPKSGEVWCEGARLRMNPFTKYYDLNKAEEYLNYAIQFTPQYGDSFIEMLRVYMLKGELHKFHDLKKICINADPNYGMLWFYCKNSPLEGAKDVWKRAKSIMVNEMCRMKGLYENPRYQEQWVELMWTGLCEAIWSFTRNGTLDFNSRAKLIYGSEGLIL</sequence>
<reference evidence="2 3" key="1">
    <citation type="submission" date="2016-11" db="EMBL/GenBank/DDBJ databases">
        <title>The macronuclear genome of Stentor coeruleus: a giant cell with tiny introns.</title>
        <authorList>
            <person name="Slabodnick M."/>
            <person name="Ruby J.G."/>
            <person name="Reiff S.B."/>
            <person name="Swart E.C."/>
            <person name="Gosai S."/>
            <person name="Prabakaran S."/>
            <person name="Witkowska E."/>
            <person name="Larue G.E."/>
            <person name="Fisher S."/>
            <person name="Freeman R.M."/>
            <person name="Gunawardena J."/>
            <person name="Chu W."/>
            <person name="Stover N.A."/>
            <person name="Gregory B.D."/>
            <person name="Nowacki M."/>
            <person name="Derisi J."/>
            <person name="Roy S.W."/>
            <person name="Marshall W.F."/>
            <person name="Sood P."/>
        </authorList>
    </citation>
    <scope>NUCLEOTIDE SEQUENCE [LARGE SCALE GENOMIC DNA]</scope>
    <source>
        <strain evidence="2">WM001</strain>
    </source>
</reference>
<dbReference type="InterPro" id="IPR003107">
    <property type="entry name" value="HAT"/>
</dbReference>